<dbReference type="InterPro" id="IPR036291">
    <property type="entry name" value="NAD(P)-bd_dom_sf"/>
</dbReference>
<evidence type="ECO:0000256" key="6">
    <source>
        <dbReference type="ARBA" id="ARBA00023239"/>
    </source>
</evidence>
<dbReference type="InterPro" id="IPR016040">
    <property type="entry name" value="NAD(P)-bd_dom"/>
</dbReference>
<keyword evidence="6 7" id="KW-0456">Lyase</keyword>
<sequence length="402" mass="46239">MKTLLITGGAGFIGSNLVRYLLEADDAPERIIILDLLTYAGHLENLRGVLSPERIYVPKESLRLHEVPFKVRMERLYSGEISLPFAAYNKIESFGFRWIDDLGELDELFGEDGLHFVLGDINDGKLLAHLFPHVDSVIHLAAETHVDRSIMDPSAFIRTDVHGTFSLLEAARRHWKDFKKKRFLHVSTDEVYGEIKSGHASEDHPLMPRNPYSSSKAAADMLARAYHTTYGLPVLVARPSNNYGPYQHPEKFIPLMITNALEGRALPVYGNGRQRRDWLFVKDTARALHLLLRKGKPGEAYNISGNCEMENIEVVNRILDLLGKPRDLIRFVKDRPGHDRRYAMDSSKIRDELGFVPEWDFDRGLVATVEFYRNNPGWWEKIKKEDEETRRFLESWYSSLEF</sequence>
<dbReference type="Gene3D" id="3.90.25.10">
    <property type="entry name" value="UDP-galactose 4-epimerase, domain 1"/>
    <property type="match status" value="1"/>
</dbReference>
<dbReference type="NCBIfam" id="TIGR01181">
    <property type="entry name" value="dTDP_gluc_dehyt"/>
    <property type="match status" value="1"/>
</dbReference>
<dbReference type="AlphaFoldDB" id="A0A7C0XAQ2"/>
<dbReference type="EC" id="4.2.1.46" evidence="4 7"/>
<comment type="cofactor">
    <cofactor evidence="2 7">
        <name>NAD(+)</name>
        <dbReference type="ChEBI" id="CHEBI:57540"/>
    </cofactor>
</comment>
<comment type="similarity">
    <text evidence="3 7">Belongs to the NAD(P)-dependent epimerase/dehydratase family. dTDP-glucose dehydratase subfamily.</text>
</comment>
<dbReference type="Gene3D" id="3.40.50.720">
    <property type="entry name" value="NAD(P)-binding Rossmann-like Domain"/>
    <property type="match status" value="2"/>
</dbReference>
<reference evidence="9" key="1">
    <citation type="journal article" date="2020" name="mSystems">
        <title>Genome- and Community-Level Interaction Insights into Carbon Utilization and Element Cycling Functions of Hydrothermarchaeota in Hydrothermal Sediment.</title>
        <authorList>
            <person name="Zhou Z."/>
            <person name="Liu Y."/>
            <person name="Xu W."/>
            <person name="Pan J."/>
            <person name="Luo Z.H."/>
            <person name="Li M."/>
        </authorList>
    </citation>
    <scope>NUCLEOTIDE SEQUENCE [LARGE SCALE GENOMIC DNA]</scope>
    <source>
        <strain evidence="9">HyVt-237</strain>
    </source>
</reference>
<dbReference type="SUPFAM" id="SSF51735">
    <property type="entry name" value="NAD(P)-binding Rossmann-fold domains"/>
    <property type="match status" value="1"/>
</dbReference>
<evidence type="ECO:0000256" key="2">
    <source>
        <dbReference type="ARBA" id="ARBA00001911"/>
    </source>
</evidence>
<evidence type="ECO:0000256" key="1">
    <source>
        <dbReference type="ARBA" id="ARBA00001539"/>
    </source>
</evidence>
<organism evidence="9">
    <name type="scientific">candidate division WOR-3 bacterium</name>
    <dbReference type="NCBI Taxonomy" id="2052148"/>
    <lineage>
        <taxon>Bacteria</taxon>
        <taxon>Bacteria division WOR-3</taxon>
    </lineage>
</organism>
<evidence type="ECO:0000313" key="9">
    <source>
        <dbReference type="EMBL" id="HDM90205.1"/>
    </source>
</evidence>
<dbReference type="PANTHER" id="PTHR43000">
    <property type="entry name" value="DTDP-D-GLUCOSE 4,6-DEHYDRATASE-RELATED"/>
    <property type="match status" value="1"/>
</dbReference>
<comment type="catalytic activity">
    <reaction evidence="1 7">
        <text>dTDP-alpha-D-glucose = dTDP-4-dehydro-6-deoxy-alpha-D-glucose + H2O</text>
        <dbReference type="Rhea" id="RHEA:17221"/>
        <dbReference type="ChEBI" id="CHEBI:15377"/>
        <dbReference type="ChEBI" id="CHEBI:57477"/>
        <dbReference type="ChEBI" id="CHEBI:57649"/>
        <dbReference type="EC" id="4.2.1.46"/>
    </reaction>
</comment>
<keyword evidence="5" id="KW-0520">NAD</keyword>
<dbReference type="EMBL" id="DRBW01000128">
    <property type="protein sequence ID" value="HDM90205.1"/>
    <property type="molecule type" value="Genomic_DNA"/>
</dbReference>
<dbReference type="GO" id="GO:0008460">
    <property type="term" value="F:dTDP-glucose 4,6-dehydratase activity"/>
    <property type="evidence" value="ECO:0007669"/>
    <property type="project" value="UniProtKB-EC"/>
</dbReference>
<evidence type="ECO:0000256" key="5">
    <source>
        <dbReference type="ARBA" id="ARBA00023027"/>
    </source>
</evidence>
<feature type="domain" description="NAD(P)-binding" evidence="8">
    <location>
        <begin position="92"/>
        <end position="365"/>
    </location>
</feature>
<evidence type="ECO:0000256" key="7">
    <source>
        <dbReference type="RuleBase" id="RU004473"/>
    </source>
</evidence>
<evidence type="ECO:0000259" key="8">
    <source>
        <dbReference type="Pfam" id="PF16363"/>
    </source>
</evidence>
<evidence type="ECO:0000256" key="4">
    <source>
        <dbReference type="ARBA" id="ARBA00011990"/>
    </source>
</evidence>
<protein>
    <recommendedName>
        <fullName evidence="4 7">dTDP-glucose 4,6-dehydratase</fullName>
        <ecNumber evidence="4 7">4.2.1.46</ecNumber>
    </recommendedName>
</protein>
<name>A0A7C0XAQ2_UNCW3</name>
<proteinExistence type="inferred from homology"/>
<evidence type="ECO:0000256" key="3">
    <source>
        <dbReference type="ARBA" id="ARBA00008178"/>
    </source>
</evidence>
<gene>
    <name evidence="9" type="primary">rfbB</name>
    <name evidence="9" type="ORF">ENG67_03240</name>
</gene>
<dbReference type="InterPro" id="IPR005888">
    <property type="entry name" value="dTDP_Gluc_deHydtase"/>
</dbReference>
<comment type="caution">
    <text evidence="9">The sequence shown here is derived from an EMBL/GenBank/DDBJ whole genome shotgun (WGS) entry which is preliminary data.</text>
</comment>
<dbReference type="GO" id="GO:0009225">
    <property type="term" value="P:nucleotide-sugar metabolic process"/>
    <property type="evidence" value="ECO:0007669"/>
    <property type="project" value="InterPro"/>
</dbReference>
<dbReference type="CDD" id="cd05246">
    <property type="entry name" value="dTDP_GD_SDR_e"/>
    <property type="match status" value="1"/>
</dbReference>
<dbReference type="Proteomes" id="UP000885931">
    <property type="component" value="Unassembled WGS sequence"/>
</dbReference>
<accession>A0A7C0XAQ2</accession>
<dbReference type="Pfam" id="PF16363">
    <property type="entry name" value="GDP_Man_Dehyd"/>
    <property type="match status" value="1"/>
</dbReference>